<evidence type="ECO:0000259" key="3">
    <source>
        <dbReference type="PROSITE" id="PS50158"/>
    </source>
</evidence>
<dbReference type="CDD" id="cd01647">
    <property type="entry name" value="RT_LTR"/>
    <property type="match status" value="1"/>
</dbReference>
<reference evidence="5 6" key="1">
    <citation type="journal article" date="2018" name="Cell">
        <title>The Chara Genome: Secondary Complexity and Implications for Plant Terrestrialization.</title>
        <authorList>
            <person name="Nishiyama T."/>
            <person name="Sakayama H."/>
            <person name="Vries J.D."/>
            <person name="Buschmann H."/>
            <person name="Saint-Marcoux D."/>
            <person name="Ullrich K.K."/>
            <person name="Haas F.B."/>
            <person name="Vanderstraeten L."/>
            <person name="Becker D."/>
            <person name="Lang D."/>
            <person name="Vosolsobe S."/>
            <person name="Rombauts S."/>
            <person name="Wilhelmsson P.K.I."/>
            <person name="Janitza P."/>
            <person name="Kern R."/>
            <person name="Heyl A."/>
            <person name="Rumpler F."/>
            <person name="Villalobos L.I.A.C."/>
            <person name="Clay J.M."/>
            <person name="Skokan R."/>
            <person name="Toyoda A."/>
            <person name="Suzuki Y."/>
            <person name="Kagoshima H."/>
            <person name="Schijlen E."/>
            <person name="Tajeshwar N."/>
            <person name="Catarino B."/>
            <person name="Hetherington A.J."/>
            <person name="Saltykova A."/>
            <person name="Bonnot C."/>
            <person name="Breuninger H."/>
            <person name="Symeonidi A."/>
            <person name="Radhakrishnan G.V."/>
            <person name="Van Nieuwerburgh F."/>
            <person name="Deforce D."/>
            <person name="Chang C."/>
            <person name="Karol K.G."/>
            <person name="Hedrich R."/>
            <person name="Ulvskov P."/>
            <person name="Glockner G."/>
            <person name="Delwiche C.F."/>
            <person name="Petrasek J."/>
            <person name="Van de Peer Y."/>
            <person name="Friml J."/>
            <person name="Beilby M."/>
            <person name="Dolan L."/>
            <person name="Kohara Y."/>
            <person name="Sugano S."/>
            <person name="Fujiyama A."/>
            <person name="Delaux P.-M."/>
            <person name="Quint M."/>
            <person name="TheiBen G."/>
            <person name="Hagemann M."/>
            <person name="Harholt J."/>
            <person name="Dunand C."/>
            <person name="Zachgo S."/>
            <person name="Langdale J."/>
            <person name="Maumus F."/>
            <person name="Straeten D.V.D."/>
            <person name="Gould S.B."/>
            <person name="Rensing S.A."/>
        </authorList>
    </citation>
    <scope>NUCLEOTIDE SEQUENCE [LARGE SCALE GENOMIC DNA]</scope>
    <source>
        <strain evidence="5 6">S276</strain>
    </source>
</reference>
<evidence type="ECO:0000313" key="5">
    <source>
        <dbReference type="EMBL" id="GBG91579.1"/>
    </source>
</evidence>
<dbReference type="InterPro" id="IPR001878">
    <property type="entry name" value="Znf_CCHC"/>
</dbReference>
<keyword evidence="1" id="KW-0863">Zinc-finger</keyword>
<feature type="region of interest" description="Disordered" evidence="2">
    <location>
        <begin position="504"/>
        <end position="533"/>
    </location>
</feature>
<dbReference type="GO" id="GO:0003676">
    <property type="term" value="F:nucleic acid binding"/>
    <property type="evidence" value="ECO:0007669"/>
    <property type="project" value="InterPro"/>
</dbReference>
<feature type="region of interest" description="Disordered" evidence="2">
    <location>
        <begin position="639"/>
        <end position="668"/>
    </location>
</feature>
<proteinExistence type="predicted"/>
<feature type="compositionally biased region" description="Acidic residues" evidence="2">
    <location>
        <begin position="821"/>
        <end position="834"/>
    </location>
</feature>
<dbReference type="EMBL" id="BFEA01000921">
    <property type="protein sequence ID" value="GBG91579.1"/>
    <property type="molecule type" value="Genomic_DNA"/>
</dbReference>
<feature type="compositionally biased region" description="Basic and acidic residues" evidence="2">
    <location>
        <begin position="565"/>
        <end position="592"/>
    </location>
</feature>
<evidence type="ECO:0000313" key="6">
    <source>
        <dbReference type="Proteomes" id="UP000265515"/>
    </source>
</evidence>
<dbReference type="Pfam" id="PF00098">
    <property type="entry name" value="zf-CCHC"/>
    <property type="match status" value="1"/>
</dbReference>
<feature type="compositionally biased region" description="Basic and acidic residues" evidence="2">
    <location>
        <begin position="799"/>
        <end position="810"/>
    </location>
</feature>
<evidence type="ECO:0008006" key="7">
    <source>
        <dbReference type="Google" id="ProtNLM"/>
    </source>
</evidence>
<feature type="region of interest" description="Disordered" evidence="2">
    <location>
        <begin position="680"/>
        <end position="701"/>
    </location>
</feature>
<name>A0A388MAU6_CHABU</name>
<dbReference type="InterPro" id="IPR053134">
    <property type="entry name" value="RNA-dir_DNA_polymerase"/>
</dbReference>
<evidence type="ECO:0000259" key="4">
    <source>
        <dbReference type="PROSITE" id="PS50878"/>
    </source>
</evidence>
<dbReference type="InterPro" id="IPR043502">
    <property type="entry name" value="DNA/RNA_pol_sf"/>
</dbReference>
<feature type="compositionally biased region" description="Basic residues" evidence="2">
    <location>
        <begin position="593"/>
        <end position="603"/>
    </location>
</feature>
<evidence type="ECO:0000256" key="1">
    <source>
        <dbReference type="PROSITE-ProRule" id="PRU00047"/>
    </source>
</evidence>
<gene>
    <name evidence="5" type="ORF">CBR_g52614</name>
</gene>
<dbReference type="Gene3D" id="3.10.10.10">
    <property type="entry name" value="HIV Type 1 Reverse Transcriptase, subunit A, domain 1"/>
    <property type="match status" value="1"/>
</dbReference>
<dbReference type="SMART" id="SM00343">
    <property type="entry name" value="ZnF_C2HC"/>
    <property type="match status" value="1"/>
</dbReference>
<feature type="domain" description="CCHC-type" evidence="3">
    <location>
        <begin position="482"/>
        <end position="497"/>
    </location>
</feature>
<feature type="region of interest" description="Disordered" evidence="2">
    <location>
        <begin position="799"/>
        <end position="834"/>
    </location>
</feature>
<feature type="domain" description="Reverse transcriptase" evidence="4">
    <location>
        <begin position="273"/>
        <end position="452"/>
    </location>
</feature>
<keyword evidence="1" id="KW-0862">Zinc</keyword>
<dbReference type="Gene3D" id="3.30.70.270">
    <property type="match status" value="1"/>
</dbReference>
<dbReference type="GO" id="GO:0008270">
    <property type="term" value="F:zinc ion binding"/>
    <property type="evidence" value="ECO:0007669"/>
    <property type="project" value="UniProtKB-KW"/>
</dbReference>
<dbReference type="InterPro" id="IPR000477">
    <property type="entry name" value="RT_dom"/>
</dbReference>
<keyword evidence="1" id="KW-0479">Metal-binding</keyword>
<organism evidence="5 6">
    <name type="scientific">Chara braunii</name>
    <name type="common">Braun's stonewort</name>
    <dbReference type="NCBI Taxonomy" id="69332"/>
    <lineage>
        <taxon>Eukaryota</taxon>
        <taxon>Viridiplantae</taxon>
        <taxon>Streptophyta</taxon>
        <taxon>Charophyceae</taxon>
        <taxon>Charales</taxon>
        <taxon>Characeae</taxon>
        <taxon>Chara</taxon>
    </lineage>
</organism>
<dbReference type="PROSITE" id="PS50878">
    <property type="entry name" value="RT_POL"/>
    <property type="match status" value="1"/>
</dbReference>
<feature type="compositionally biased region" description="Basic and acidic residues" evidence="2">
    <location>
        <begin position="521"/>
        <end position="533"/>
    </location>
</feature>
<dbReference type="InterPro" id="IPR036875">
    <property type="entry name" value="Znf_CCHC_sf"/>
</dbReference>
<dbReference type="AlphaFoldDB" id="A0A388MAU6"/>
<evidence type="ECO:0000256" key="2">
    <source>
        <dbReference type="SAM" id="MobiDB-lite"/>
    </source>
</evidence>
<dbReference type="SUPFAM" id="SSF57756">
    <property type="entry name" value="Retrovirus zinc finger-like domains"/>
    <property type="match status" value="1"/>
</dbReference>
<comment type="caution">
    <text evidence="5">The sequence shown here is derived from an EMBL/GenBank/DDBJ whole genome shotgun (WGS) entry which is preliminary data.</text>
</comment>
<sequence>MGWSGAPGTPEHSMARRLGGSRPWDGPPPRGCCTIQWSGASGTPDHTMGWSATQGMPDHTMVRRVGGSRPWDADQGMVQRPGDTGTSHGPAPRGHHAMGWSGAPGTPDHTMVRRLRGSRPWDRAAARGHRNVKWSSATGAPGHIVPGMVRRPGDAEASNGPAPRGLLAMGWSGAPGMPYHTMIRHLGTRSACVEGRETRVAACRSHLDGIWTASGRHLDGVWTGITDEPFGLPNRPTKHHTELLPGAVPPKGRMYKMSPAEHEELRKQLETLTSKGRIRPSTSEFGASVLFVLKGNGEFQMCIDYRGLNKITRKCTEPIPRIDDLMDMVQGCTVFIKVDLKSGYHQIEMLEEHVHKTTFKTRYGTYEYLVMPFGLCNAPGTFQTEMHRIFRPYLDKFMVVYLDDILIFGRTVREHAEQLTLVLQLLRDNQYKINREKSSLGVPSVIYPGHGRRDYNEGGRHYQQQDRTSVPREAPRRYVPVCYECGEPGHYKNQCPRLIGESSAWQAGPRGRSSSPGYHTRSIERRAVSEEPGLRKQVEELVNSIANMKSFIDAEEACKAEVEKAKSEKEKLKQEKKEQARKEEEERLEKERRAKKKEVKKRKKEELREAMRKVLRMEIRMHVGGMCEELQHRLLGQVQRGSKGKDKLPSYTSDVESYESGNSDVETLSEQTGRLNIAEKRKRSAEKVVGDSPPMETSTKRTAKRGLLNPKRLQLSCRRQAMKKTPKKSPIPSILKKKKKIPAESGSIGKLRYVTDNLRELGYLNVDELKQVCRAEDVPYEGKKMETILAIAERRTQVAYGPDKEEREPIEGIQQQIKVEETDEGIDSEKDEET</sequence>
<dbReference type="Proteomes" id="UP000265515">
    <property type="component" value="Unassembled WGS sequence"/>
</dbReference>
<dbReference type="PROSITE" id="PS50158">
    <property type="entry name" value="ZF_CCHC"/>
    <property type="match status" value="1"/>
</dbReference>
<feature type="region of interest" description="Disordered" evidence="2">
    <location>
        <begin position="565"/>
        <end position="606"/>
    </location>
</feature>
<dbReference type="Gene3D" id="4.10.60.10">
    <property type="entry name" value="Zinc finger, CCHC-type"/>
    <property type="match status" value="1"/>
</dbReference>
<dbReference type="PANTHER" id="PTHR24559">
    <property type="entry name" value="TRANSPOSON TY3-I GAG-POL POLYPROTEIN"/>
    <property type="match status" value="1"/>
</dbReference>
<protein>
    <recommendedName>
        <fullName evidence="7">CCHC-type domain-containing protein</fullName>
    </recommendedName>
</protein>
<dbReference type="Gramene" id="GBG91579">
    <property type="protein sequence ID" value="GBG91579"/>
    <property type="gene ID" value="CBR_g52614"/>
</dbReference>
<accession>A0A388MAU6</accession>
<feature type="region of interest" description="Disordered" evidence="2">
    <location>
        <begin position="1"/>
        <end position="146"/>
    </location>
</feature>
<dbReference type="InterPro" id="IPR043128">
    <property type="entry name" value="Rev_trsase/Diguanyl_cyclase"/>
</dbReference>
<keyword evidence="6" id="KW-1185">Reference proteome</keyword>
<dbReference type="Pfam" id="PF00078">
    <property type="entry name" value="RVT_1"/>
    <property type="match status" value="1"/>
</dbReference>
<feature type="compositionally biased region" description="Polar residues" evidence="2">
    <location>
        <begin position="650"/>
        <end position="668"/>
    </location>
</feature>
<dbReference type="OrthoDB" id="6767528at2759"/>
<dbReference type="PANTHER" id="PTHR24559:SF444">
    <property type="entry name" value="REVERSE TRANSCRIPTASE DOMAIN-CONTAINING PROTEIN"/>
    <property type="match status" value="1"/>
</dbReference>
<dbReference type="SUPFAM" id="SSF56672">
    <property type="entry name" value="DNA/RNA polymerases"/>
    <property type="match status" value="1"/>
</dbReference>